<proteinExistence type="predicted"/>
<sequence length="231" mass="25243">MTNNNQPKQKDGLTEDTQRYRSNASSASEYGSTLRLAPSRRGLLGAFAATGAVAGGIAWFGVGNTDMLPVSQEDEQEEDETADRDLLLDLESEIRKELHDDRASVLPSFEYDPIDEQLGHDGVERVVAEPLDTESGDRLVLLANDDAAQTIMEMFVSQWADSTESSGEYDVSINDEEVTFEVFAGSTLYLGIAVRDSSTAEEVELLAARGTDEGLLEEAIDGFVQMYTTLE</sequence>
<feature type="compositionally biased region" description="Polar residues" evidence="1">
    <location>
        <begin position="20"/>
        <end position="31"/>
    </location>
</feature>
<evidence type="ECO:0000313" key="3">
    <source>
        <dbReference type="EMBL" id="SNR36364.1"/>
    </source>
</evidence>
<reference evidence="3 4" key="1">
    <citation type="submission" date="2017-06" db="EMBL/GenBank/DDBJ databases">
        <authorList>
            <person name="Kim H.J."/>
            <person name="Triplett B.A."/>
        </authorList>
    </citation>
    <scope>NUCLEOTIDE SEQUENCE [LARGE SCALE GENOMIC DNA]</scope>
    <source>
        <strain evidence="3 4">DSM 8800</strain>
    </source>
</reference>
<dbReference type="Proteomes" id="UP000198397">
    <property type="component" value="Unassembled WGS sequence"/>
</dbReference>
<keyword evidence="4" id="KW-1185">Reference proteome</keyword>
<keyword evidence="2" id="KW-1133">Transmembrane helix</keyword>
<gene>
    <name evidence="3" type="ORF">SAMN06264855_103259</name>
</gene>
<organism evidence="3 4">
    <name type="scientific">Halorubrum vacuolatum</name>
    <name type="common">Natronobacterium vacuolatum</name>
    <dbReference type="NCBI Taxonomy" id="63740"/>
    <lineage>
        <taxon>Archaea</taxon>
        <taxon>Methanobacteriati</taxon>
        <taxon>Methanobacteriota</taxon>
        <taxon>Stenosarchaea group</taxon>
        <taxon>Halobacteria</taxon>
        <taxon>Halobacteriales</taxon>
        <taxon>Haloferacaceae</taxon>
        <taxon>Halorubrum</taxon>
    </lineage>
</organism>
<evidence type="ECO:0000256" key="2">
    <source>
        <dbReference type="SAM" id="Phobius"/>
    </source>
</evidence>
<keyword evidence="2" id="KW-0472">Membrane</keyword>
<feature type="compositionally biased region" description="Basic and acidic residues" evidence="1">
    <location>
        <begin position="8"/>
        <end position="19"/>
    </location>
</feature>
<feature type="transmembrane region" description="Helical" evidence="2">
    <location>
        <begin position="42"/>
        <end position="62"/>
    </location>
</feature>
<dbReference type="AlphaFoldDB" id="A0A238VQE2"/>
<evidence type="ECO:0000256" key="1">
    <source>
        <dbReference type="SAM" id="MobiDB-lite"/>
    </source>
</evidence>
<accession>A0A238VQE2</accession>
<protein>
    <submittedName>
        <fullName evidence="3">Uncharacterized protein</fullName>
    </submittedName>
</protein>
<feature type="region of interest" description="Disordered" evidence="1">
    <location>
        <begin position="1"/>
        <end position="32"/>
    </location>
</feature>
<evidence type="ECO:0000313" key="4">
    <source>
        <dbReference type="Proteomes" id="UP000198397"/>
    </source>
</evidence>
<dbReference type="EMBL" id="FZNQ01000003">
    <property type="protein sequence ID" value="SNR36364.1"/>
    <property type="molecule type" value="Genomic_DNA"/>
</dbReference>
<dbReference type="RefSeq" id="WP_089384037.1">
    <property type="nucleotide sequence ID" value="NZ_FZNQ01000003.1"/>
</dbReference>
<keyword evidence="2" id="KW-0812">Transmembrane</keyword>
<name>A0A238VQE2_HALVU</name>